<dbReference type="Proteomes" id="UP000268857">
    <property type="component" value="Unassembled WGS sequence"/>
</dbReference>
<keyword evidence="2" id="KW-1185">Reference proteome</keyword>
<reference evidence="1 2" key="1">
    <citation type="journal article" date="2019" name="Genome Biol. Evol.">
        <title>Day and night: Metabolic profiles and evolutionary relationships of six axenic non-marine cyanobacteria.</title>
        <authorList>
            <person name="Will S.E."/>
            <person name="Henke P."/>
            <person name="Boedeker C."/>
            <person name="Huang S."/>
            <person name="Brinkmann H."/>
            <person name="Rohde M."/>
            <person name="Jarek M."/>
            <person name="Friedl T."/>
            <person name="Seufert S."/>
            <person name="Schumacher M."/>
            <person name="Overmann J."/>
            <person name="Neumann-Schaal M."/>
            <person name="Petersen J."/>
        </authorList>
    </citation>
    <scope>NUCLEOTIDE SEQUENCE [LARGE SCALE GENOMIC DNA]</scope>
    <source>
        <strain evidence="1 2">PCC 6912</strain>
    </source>
</reference>
<comment type="caution">
    <text evidence="1">The sequence shown here is derived from an EMBL/GenBank/DDBJ whole genome shotgun (WGS) entry which is preliminary data.</text>
</comment>
<evidence type="ECO:0000313" key="2">
    <source>
        <dbReference type="Proteomes" id="UP000268857"/>
    </source>
</evidence>
<accession>A0A433NAA3</accession>
<sequence>MKLLMWKPISSDRPVNTDNTGRFTARLGNLKAGERVSAIAIHPQYGTSEPAYPALIRPIRNY</sequence>
<proteinExistence type="predicted"/>
<dbReference type="AlphaFoldDB" id="A0A433NAA3"/>
<dbReference type="RefSeq" id="WP_016878892.1">
    <property type="nucleotide sequence ID" value="NZ_AJLN01000065.1"/>
</dbReference>
<name>A0A433NAA3_CHLFR</name>
<gene>
    <name evidence="1" type="ORF">PCC6912_35130</name>
</gene>
<dbReference type="STRING" id="211165.GCA_000317285_02188"/>
<dbReference type="EMBL" id="RSCJ01000014">
    <property type="protein sequence ID" value="RUR78748.1"/>
    <property type="molecule type" value="Genomic_DNA"/>
</dbReference>
<organism evidence="1 2">
    <name type="scientific">Chlorogloeopsis fritschii PCC 6912</name>
    <dbReference type="NCBI Taxonomy" id="211165"/>
    <lineage>
        <taxon>Bacteria</taxon>
        <taxon>Bacillati</taxon>
        <taxon>Cyanobacteriota</taxon>
        <taxon>Cyanophyceae</taxon>
        <taxon>Nostocales</taxon>
        <taxon>Chlorogloeopsidaceae</taxon>
        <taxon>Chlorogloeopsis</taxon>
    </lineage>
</organism>
<protein>
    <submittedName>
        <fullName evidence="1">Uncharacterized protein</fullName>
    </submittedName>
</protein>
<evidence type="ECO:0000313" key="1">
    <source>
        <dbReference type="EMBL" id="RUR78748.1"/>
    </source>
</evidence>
<dbReference type="OrthoDB" id="502243at2"/>